<sequence>MNLMNTFTKQLNEKKEYRAMVKRAEKLPADYFHAFKAIQSYAFTMGTIDWHLFDDVIDLLELGAAEQKPVKMIVGDDVAAFVDELIGEDRYDWQAKYRQRLNDYFKNR</sequence>
<dbReference type="RefSeq" id="WP_027699019.1">
    <property type="nucleotide sequence ID" value="NZ_DF820489.1"/>
</dbReference>
<gene>
    <name evidence="1" type="ORF">WOSG25_060820</name>
</gene>
<organism evidence="1 2">
    <name type="scientific">Weissella oryzae (strain DSM 25784 / JCM 18191 / LMG 30913 / SG25)</name>
    <dbReference type="NCBI Taxonomy" id="1329250"/>
    <lineage>
        <taxon>Bacteria</taxon>
        <taxon>Bacillati</taxon>
        <taxon>Bacillota</taxon>
        <taxon>Bacilli</taxon>
        <taxon>Lactobacillales</taxon>
        <taxon>Lactobacillaceae</taxon>
        <taxon>Weissella</taxon>
    </lineage>
</organism>
<evidence type="ECO:0000313" key="1">
    <source>
        <dbReference type="EMBL" id="GAK30960.1"/>
    </source>
</evidence>
<dbReference type="AlphaFoldDB" id="A0A069CT18"/>
<proteinExistence type="predicted"/>
<accession>A0A069CT18</accession>
<dbReference type="Gene3D" id="1.10.1900.10">
    <property type="entry name" value="c-terminal domain of poly(a) binding protein"/>
    <property type="match status" value="1"/>
</dbReference>
<protein>
    <recommendedName>
        <fullName evidence="3">DUF1048 domain-containing protein</fullName>
    </recommendedName>
</protein>
<dbReference type="OrthoDB" id="2087617at2"/>
<evidence type="ECO:0000313" key="2">
    <source>
        <dbReference type="Proteomes" id="UP000030643"/>
    </source>
</evidence>
<keyword evidence="2" id="KW-1185">Reference proteome</keyword>
<evidence type="ECO:0008006" key="3">
    <source>
        <dbReference type="Google" id="ProtNLM"/>
    </source>
</evidence>
<name>A0A069CT18_WEIOS</name>
<reference evidence="2" key="1">
    <citation type="journal article" date="2014" name="Genome Announc.">
        <title>Draft genome sequence of Weissella oryzae SG25T, isolated from fermented rice grains.</title>
        <authorList>
            <person name="Tanizawa Y."/>
            <person name="Fujisawa T."/>
            <person name="Mochizuki T."/>
            <person name="Kaminuma E."/>
            <person name="Suzuki Y."/>
            <person name="Nakamura Y."/>
            <person name="Tohno M."/>
        </authorList>
    </citation>
    <scope>NUCLEOTIDE SEQUENCE [LARGE SCALE GENOMIC DNA]</scope>
    <source>
        <strain evidence="2">DSM 25784 / JCM 18191 / LMG 30913 / SG25</strain>
    </source>
</reference>
<dbReference type="Proteomes" id="UP000030643">
    <property type="component" value="Unassembled WGS sequence"/>
</dbReference>
<dbReference type="SUPFAM" id="SSF158560">
    <property type="entry name" value="BH3980-like"/>
    <property type="match status" value="1"/>
</dbReference>
<dbReference type="STRING" id="1329250.WOSG25_060820"/>
<dbReference type="EMBL" id="DF820489">
    <property type="protein sequence ID" value="GAK30960.1"/>
    <property type="molecule type" value="Genomic_DNA"/>
</dbReference>
<dbReference type="InterPro" id="IPR008316">
    <property type="entry name" value="UCP029876"/>
</dbReference>
<dbReference type="Pfam" id="PF06304">
    <property type="entry name" value="DUF1048"/>
    <property type="match status" value="1"/>
</dbReference>
<dbReference type="eggNOG" id="COG4817">
    <property type="taxonomic scope" value="Bacteria"/>
</dbReference>